<dbReference type="InterPro" id="IPR022385">
    <property type="entry name" value="Rhs_assc_core"/>
</dbReference>
<comment type="caution">
    <text evidence="2">The sequence shown here is derived from an EMBL/GenBank/DDBJ whole genome shotgun (WGS) entry which is preliminary data.</text>
</comment>
<feature type="compositionally biased region" description="Polar residues" evidence="1">
    <location>
        <begin position="273"/>
        <end position="283"/>
    </location>
</feature>
<dbReference type="RefSeq" id="WP_054573021.1">
    <property type="nucleotide sequence ID" value="NZ_LKKS01000102.1"/>
</dbReference>
<name>A0A0P7D2A9_PSEPU</name>
<protein>
    <recommendedName>
        <fullName evidence="4">RHS repeat-associated core domain-containing protein</fullName>
    </recommendedName>
</protein>
<feature type="region of interest" description="Disordered" evidence="1">
    <location>
        <begin position="273"/>
        <end position="301"/>
    </location>
</feature>
<organism evidence="2 3">
    <name type="scientific">Pseudomonas putida</name>
    <name type="common">Arthrobacter siderocapsulatus</name>
    <dbReference type="NCBI Taxonomy" id="303"/>
    <lineage>
        <taxon>Bacteria</taxon>
        <taxon>Pseudomonadati</taxon>
        <taxon>Pseudomonadota</taxon>
        <taxon>Gammaproteobacteria</taxon>
        <taxon>Pseudomonadales</taxon>
        <taxon>Pseudomonadaceae</taxon>
        <taxon>Pseudomonas</taxon>
    </lineage>
</organism>
<gene>
    <name evidence="2" type="ORF">HB13667_16500</name>
</gene>
<dbReference type="Proteomes" id="UP000050437">
    <property type="component" value="Unassembled WGS sequence"/>
</dbReference>
<dbReference type="AlphaFoldDB" id="A0A0P7D2A9"/>
<evidence type="ECO:0000313" key="2">
    <source>
        <dbReference type="EMBL" id="KPM62786.1"/>
    </source>
</evidence>
<dbReference type="Gene3D" id="2.180.10.10">
    <property type="entry name" value="RHS repeat-associated core"/>
    <property type="match status" value="1"/>
</dbReference>
<dbReference type="NCBIfam" id="TIGR03696">
    <property type="entry name" value="Rhs_assc_core"/>
    <property type="match status" value="1"/>
</dbReference>
<evidence type="ECO:0000313" key="3">
    <source>
        <dbReference type="Proteomes" id="UP000050437"/>
    </source>
</evidence>
<accession>A0A0P7D2A9</accession>
<sequence length="301" mass="34203">MAQNWKQRLFYKNGQLSLEIGSDRSVTVFSISNLSLAQRSTETLLLAADSQSSIINRSHREGIHNLAYTAYGYSSTAHMMGFTGQRYDSVTNCYLLGNGYRAFSTRLARFYSADSLSPFKKHTHNAYAYCLGDPVNHHDPSGHMLRRVRTMWNNVKDKFVKPRIHYINKAREAITENPNLEKYSAVIDDENVTIKTLKAIYKLPKGDAMLSDLKDTAVRNWRLKHGNIEGPITHDFNYEKYLYMDEQLNYIALEAKILEYRTLLSNLASHETTTMNSSSQLSPASPEASRPTTARSAIRGT</sequence>
<evidence type="ECO:0000256" key="1">
    <source>
        <dbReference type="SAM" id="MobiDB-lite"/>
    </source>
</evidence>
<dbReference type="EMBL" id="LKKS01000102">
    <property type="protein sequence ID" value="KPM62786.1"/>
    <property type="molecule type" value="Genomic_DNA"/>
</dbReference>
<proteinExistence type="predicted"/>
<reference evidence="2 3" key="1">
    <citation type="submission" date="2015-10" db="EMBL/GenBank/DDBJ databases">
        <title>Pseudomonas putida clinical strains.</title>
        <authorList>
            <person name="Molina L."/>
            <person name="Udaondo Z."/>
        </authorList>
    </citation>
    <scope>NUCLEOTIDE SEQUENCE [LARGE SCALE GENOMIC DNA]</scope>
    <source>
        <strain evidence="2 3">HB13667</strain>
    </source>
</reference>
<evidence type="ECO:0008006" key="4">
    <source>
        <dbReference type="Google" id="ProtNLM"/>
    </source>
</evidence>